<gene>
    <name evidence="5" type="ORF">EV213_11833</name>
</gene>
<keyword evidence="3 5" id="KW-0808">Transferase</keyword>
<dbReference type="EMBL" id="SNYJ01000018">
    <property type="protein sequence ID" value="TDQ36403.1"/>
    <property type="molecule type" value="Genomic_DNA"/>
</dbReference>
<evidence type="ECO:0000256" key="3">
    <source>
        <dbReference type="ARBA" id="ARBA00022679"/>
    </source>
</evidence>
<protein>
    <submittedName>
        <fullName evidence="5">Aminotransferase</fullName>
    </submittedName>
</protein>
<sequence length="392" mass="43048">MKHFPKAAALDRLPDQFFAALSGKVRQKQLAGHDIINLGQGNPDQPTPTHIVKALQAAAGNPLYHKYPPFSGYDFLKDAAATFYEREYGVALDAKSEVAVLFGGKTGLVELSQCLLNEGDVALVPDPGYPDYWSGIALAGAKMHEMPLLEENQFLPDYNSIPHETAEKAKMMFLNYPNNPTAATADEAFFEKTVRFADAHDICVIHDFAYGAIGSHGEKPRSFMQTPGAKDVGIEIYTLSKTYNMAGWRVAFAVGHPDIIRYIELLQDHYYVSLFGGIQEAAATALLGPQDCVQQLVATYDERRTALIRSFQKAGWPLPEPKGSFFAWVPIPKEYTSSVAFANDLLDNANIAVAPGVGFGKHGEGYVRIGLLTDPSVIEEAVRRMTKVDVFK</sequence>
<name>A0A4R6TVY9_9BACI</name>
<accession>A0A4R6TVY9</accession>
<evidence type="ECO:0000313" key="5">
    <source>
        <dbReference type="EMBL" id="TDQ36403.1"/>
    </source>
</evidence>
<evidence type="ECO:0000256" key="1">
    <source>
        <dbReference type="ARBA" id="ARBA00001933"/>
    </source>
</evidence>
<comment type="cofactor">
    <cofactor evidence="1">
        <name>pyridoxal 5'-phosphate</name>
        <dbReference type="ChEBI" id="CHEBI:597326"/>
    </cofactor>
</comment>
<dbReference type="Pfam" id="PF00155">
    <property type="entry name" value="Aminotran_1_2"/>
    <property type="match status" value="1"/>
</dbReference>
<dbReference type="PANTHER" id="PTHR42832:SF3">
    <property type="entry name" value="L-GLUTAMINE--4-(METHYLSULFANYL)-2-OXOBUTANOATE AMINOTRANSFERASE"/>
    <property type="match status" value="1"/>
</dbReference>
<dbReference type="GO" id="GO:0030170">
    <property type="term" value="F:pyridoxal phosphate binding"/>
    <property type="evidence" value="ECO:0007669"/>
    <property type="project" value="InterPro"/>
</dbReference>
<keyword evidence="2 5" id="KW-0032">Aminotransferase</keyword>
<evidence type="ECO:0000256" key="2">
    <source>
        <dbReference type="ARBA" id="ARBA00022576"/>
    </source>
</evidence>
<dbReference type="InterPro" id="IPR015421">
    <property type="entry name" value="PyrdxlP-dep_Trfase_major"/>
</dbReference>
<proteinExistence type="predicted"/>
<organism evidence="5 6">
    <name type="scientific">Aureibacillus halotolerans</name>
    <dbReference type="NCBI Taxonomy" id="1508390"/>
    <lineage>
        <taxon>Bacteria</taxon>
        <taxon>Bacillati</taxon>
        <taxon>Bacillota</taxon>
        <taxon>Bacilli</taxon>
        <taxon>Bacillales</taxon>
        <taxon>Bacillaceae</taxon>
        <taxon>Aureibacillus</taxon>
    </lineage>
</organism>
<dbReference type="InterPro" id="IPR015424">
    <property type="entry name" value="PyrdxlP-dep_Trfase"/>
</dbReference>
<dbReference type="Gene3D" id="3.90.1150.10">
    <property type="entry name" value="Aspartate Aminotransferase, domain 1"/>
    <property type="match status" value="1"/>
</dbReference>
<dbReference type="Proteomes" id="UP000295632">
    <property type="component" value="Unassembled WGS sequence"/>
</dbReference>
<comment type="caution">
    <text evidence="5">The sequence shown here is derived from an EMBL/GenBank/DDBJ whole genome shotgun (WGS) entry which is preliminary data.</text>
</comment>
<evidence type="ECO:0000313" key="6">
    <source>
        <dbReference type="Proteomes" id="UP000295632"/>
    </source>
</evidence>
<dbReference type="PANTHER" id="PTHR42832">
    <property type="entry name" value="AMINO ACID AMINOTRANSFERASE"/>
    <property type="match status" value="1"/>
</dbReference>
<dbReference type="AlphaFoldDB" id="A0A4R6TVY9"/>
<dbReference type="SUPFAM" id="SSF53383">
    <property type="entry name" value="PLP-dependent transferases"/>
    <property type="match status" value="1"/>
</dbReference>
<feature type="domain" description="Aminotransferase class I/classII large" evidence="4">
    <location>
        <begin position="34"/>
        <end position="384"/>
    </location>
</feature>
<dbReference type="Gene3D" id="3.40.640.10">
    <property type="entry name" value="Type I PLP-dependent aspartate aminotransferase-like (Major domain)"/>
    <property type="match status" value="1"/>
</dbReference>
<reference evidence="5 6" key="1">
    <citation type="submission" date="2019-03" db="EMBL/GenBank/DDBJ databases">
        <title>Genomic Encyclopedia of Type Strains, Phase IV (KMG-IV): sequencing the most valuable type-strain genomes for metagenomic binning, comparative biology and taxonomic classification.</title>
        <authorList>
            <person name="Goeker M."/>
        </authorList>
    </citation>
    <scope>NUCLEOTIDE SEQUENCE [LARGE SCALE GENOMIC DNA]</scope>
    <source>
        <strain evidence="5 6">DSM 28697</strain>
    </source>
</reference>
<dbReference type="InterPro" id="IPR050881">
    <property type="entry name" value="LL-DAP_aminotransferase"/>
</dbReference>
<dbReference type="CDD" id="cd00609">
    <property type="entry name" value="AAT_like"/>
    <property type="match status" value="1"/>
</dbReference>
<dbReference type="InterPro" id="IPR004839">
    <property type="entry name" value="Aminotransferase_I/II_large"/>
</dbReference>
<keyword evidence="6" id="KW-1185">Reference proteome</keyword>
<dbReference type="NCBIfam" id="NF005977">
    <property type="entry name" value="PRK08068.1"/>
    <property type="match status" value="1"/>
</dbReference>
<dbReference type="GO" id="GO:0008483">
    <property type="term" value="F:transaminase activity"/>
    <property type="evidence" value="ECO:0007669"/>
    <property type="project" value="UniProtKB-KW"/>
</dbReference>
<dbReference type="InterPro" id="IPR015422">
    <property type="entry name" value="PyrdxlP-dep_Trfase_small"/>
</dbReference>
<dbReference type="OrthoDB" id="9802328at2"/>
<evidence type="ECO:0000259" key="4">
    <source>
        <dbReference type="Pfam" id="PF00155"/>
    </source>
</evidence>
<dbReference type="RefSeq" id="WP_133581693.1">
    <property type="nucleotide sequence ID" value="NZ_SNYJ01000018.1"/>
</dbReference>